<dbReference type="GO" id="GO:0000155">
    <property type="term" value="F:phosphorelay sensor kinase activity"/>
    <property type="evidence" value="ECO:0007669"/>
    <property type="project" value="InterPro"/>
</dbReference>
<dbReference type="Pfam" id="PF02518">
    <property type="entry name" value="HATPase_c"/>
    <property type="match status" value="1"/>
</dbReference>
<dbReference type="PANTHER" id="PTHR45436">
    <property type="entry name" value="SENSOR HISTIDINE KINASE YKOH"/>
    <property type="match status" value="1"/>
</dbReference>
<organism evidence="15 16">
    <name type="scientific">Janthinobacterium lividum</name>
    <dbReference type="NCBI Taxonomy" id="29581"/>
    <lineage>
        <taxon>Bacteria</taxon>
        <taxon>Pseudomonadati</taxon>
        <taxon>Pseudomonadota</taxon>
        <taxon>Betaproteobacteria</taxon>
        <taxon>Burkholderiales</taxon>
        <taxon>Oxalobacteraceae</taxon>
        <taxon>Janthinobacterium</taxon>
    </lineage>
</organism>
<evidence type="ECO:0000256" key="8">
    <source>
        <dbReference type="ARBA" id="ARBA00022777"/>
    </source>
</evidence>
<evidence type="ECO:0000256" key="3">
    <source>
        <dbReference type="ARBA" id="ARBA00012438"/>
    </source>
</evidence>
<dbReference type="InterPro" id="IPR036097">
    <property type="entry name" value="HisK_dim/P_sf"/>
</dbReference>
<dbReference type="InterPro" id="IPR005467">
    <property type="entry name" value="His_kinase_dom"/>
</dbReference>
<keyword evidence="11" id="KW-0902">Two-component regulatory system</keyword>
<dbReference type="AlphaFoldDB" id="A0A5C4NEB6"/>
<dbReference type="PRINTS" id="PR00344">
    <property type="entry name" value="BCTRLSENSOR"/>
</dbReference>
<evidence type="ECO:0000256" key="6">
    <source>
        <dbReference type="ARBA" id="ARBA00022692"/>
    </source>
</evidence>
<feature type="transmembrane region" description="Helical" evidence="13">
    <location>
        <begin position="35"/>
        <end position="56"/>
    </location>
</feature>
<keyword evidence="10 13" id="KW-1133">Transmembrane helix</keyword>
<dbReference type="InterPro" id="IPR013727">
    <property type="entry name" value="2CSK_N"/>
</dbReference>
<sequence length="476" mass="52307">MATQKIFRSGSCAEVLKRFLTAGGGVKTWSLRRTLLAVLLGLTLALWVGSAAIVYVEARRESQELFDQSLIETGHLLLSLVEKDARKHGLTGPIDVPLRGHPNPHQYLLFKVRDAQQRVLYRNDAATDIALSRSAPDGLSWTSIAGQRWRLFSLWDPQRSLQLLVAEPTSHRDDISRGFFYRIALFGLLLVALATIAIWWSIHRVFRVLQASADEVSARTPDELADVRLAGAPAELHPLLLEINRLFGRVRQSRDNEQRFTADAAHELRTPLAAIKTNLQVLQRARSADEREEFIAALGASVERATRLVNQLLALAQLDPQSQARDTVLALAPGDLTHLLAQQGAQWQALAAPYRLSLNVNMAPAPCALHADSLQLLLRNLVENALRYTPAPGVVAVSCGVEAGRSYVRVADTGPGIAEEWHERVFERFVRLGGAQLPGSGLGLSIVRRISERHSADIVLGEGLQGRGLAVTVVFP</sequence>
<comment type="catalytic activity">
    <reaction evidence="1">
        <text>ATP + protein L-histidine = ADP + protein N-phospho-L-histidine.</text>
        <dbReference type="EC" id="2.7.13.3"/>
    </reaction>
</comment>
<evidence type="ECO:0000256" key="9">
    <source>
        <dbReference type="ARBA" id="ARBA00022840"/>
    </source>
</evidence>
<evidence type="ECO:0000256" key="4">
    <source>
        <dbReference type="ARBA" id="ARBA00022553"/>
    </source>
</evidence>
<dbReference type="Proteomes" id="UP000305681">
    <property type="component" value="Unassembled WGS sequence"/>
</dbReference>
<protein>
    <recommendedName>
        <fullName evidence="3">histidine kinase</fullName>
        <ecNumber evidence="3">2.7.13.3</ecNumber>
    </recommendedName>
</protein>
<dbReference type="InterPro" id="IPR036890">
    <property type="entry name" value="HATPase_C_sf"/>
</dbReference>
<gene>
    <name evidence="15" type="ORF">FHI69_25930</name>
</gene>
<dbReference type="CDD" id="cd00082">
    <property type="entry name" value="HisKA"/>
    <property type="match status" value="1"/>
</dbReference>
<comment type="caution">
    <text evidence="15">The sequence shown here is derived from an EMBL/GenBank/DDBJ whole genome shotgun (WGS) entry which is preliminary data.</text>
</comment>
<dbReference type="SMART" id="SM00388">
    <property type="entry name" value="HisKA"/>
    <property type="match status" value="1"/>
</dbReference>
<keyword evidence="6 13" id="KW-0812">Transmembrane</keyword>
<dbReference type="PROSITE" id="PS50109">
    <property type="entry name" value="HIS_KIN"/>
    <property type="match status" value="1"/>
</dbReference>
<keyword evidence="12 13" id="KW-0472">Membrane</keyword>
<evidence type="ECO:0000256" key="12">
    <source>
        <dbReference type="ARBA" id="ARBA00023136"/>
    </source>
</evidence>
<keyword evidence="5" id="KW-0808">Transferase</keyword>
<dbReference type="Pfam" id="PF00512">
    <property type="entry name" value="HisKA"/>
    <property type="match status" value="1"/>
</dbReference>
<evidence type="ECO:0000256" key="10">
    <source>
        <dbReference type="ARBA" id="ARBA00022989"/>
    </source>
</evidence>
<dbReference type="Gene3D" id="3.30.565.10">
    <property type="entry name" value="Histidine kinase-like ATPase, C-terminal domain"/>
    <property type="match status" value="1"/>
</dbReference>
<dbReference type="SMART" id="SM00387">
    <property type="entry name" value="HATPase_c"/>
    <property type="match status" value="1"/>
</dbReference>
<keyword evidence="4" id="KW-0597">Phosphoprotein</keyword>
<comment type="subcellular location">
    <subcellularLocation>
        <location evidence="2">Membrane</location>
        <topology evidence="2">Multi-pass membrane protein</topology>
    </subcellularLocation>
</comment>
<keyword evidence="7" id="KW-0547">Nucleotide-binding</keyword>
<dbReference type="PANTHER" id="PTHR45436:SF14">
    <property type="entry name" value="SENSOR PROTEIN QSEC"/>
    <property type="match status" value="1"/>
</dbReference>
<dbReference type="InterPro" id="IPR050428">
    <property type="entry name" value="TCS_sensor_his_kinase"/>
</dbReference>
<evidence type="ECO:0000313" key="15">
    <source>
        <dbReference type="EMBL" id="TNC72482.1"/>
    </source>
</evidence>
<evidence type="ECO:0000256" key="13">
    <source>
        <dbReference type="SAM" id="Phobius"/>
    </source>
</evidence>
<dbReference type="Pfam" id="PF08521">
    <property type="entry name" value="2CSK_N"/>
    <property type="match status" value="1"/>
</dbReference>
<dbReference type="GO" id="GO:0005886">
    <property type="term" value="C:plasma membrane"/>
    <property type="evidence" value="ECO:0007669"/>
    <property type="project" value="TreeGrafter"/>
</dbReference>
<dbReference type="EMBL" id="VDGE01000016">
    <property type="protein sequence ID" value="TNC72482.1"/>
    <property type="molecule type" value="Genomic_DNA"/>
</dbReference>
<feature type="domain" description="Histidine kinase" evidence="14">
    <location>
        <begin position="263"/>
        <end position="476"/>
    </location>
</feature>
<evidence type="ECO:0000256" key="1">
    <source>
        <dbReference type="ARBA" id="ARBA00000085"/>
    </source>
</evidence>
<dbReference type="SUPFAM" id="SSF55874">
    <property type="entry name" value="ATPase domain of HSP90 chaperone/DNA topoisomerase II/histidine kinase"/>
    <property type="match status" value="1"/>
</dbReference>
<evidence type="ECO:0000259" key="14">
    <source>
        <dbReference type="PROSITE" id="PS50109"/>
    </source>
</evidence>
<dbReference type="SUPFAM" id="SSF47384">
    <property type="entry name" value="Homodimeric domain of signal transducing histidine kinase"/>
    <property type="match status" value="1"/>
</dbReference>
<keyword evidence="8 15" id="KW-0418">Kinase</keyword>
<name>A0A5C4NEB6_9BURK</name>
<dbReference type="Gene3D" id="1.10.287.130">
    <property type="match status" value="1"/>
</dbReference>
<evidence type="ECO:0000256" key="2">
    <source>
        <dbReference type="ARBA" id="ARBA00004141"/>
    </source>
</evidence>
<dbReference type="InterPro" id="IPR003594">
    <property type="entry name" value="HATPase_dom"/>
</dbReference>
<feature type="transmembrane region" description="Helical" evidence="13">
    <location>
        <begin position="179"/>
        <end position="202"/>
    </location>
</feature>
<dbReference type="GO" id="GO:0005524">
    <property type="term" value="F:ATP binding"/>
    <property type="evidence" value="ECO:0007669"/>
    <property type="project" value="UniProtKB-KW"/>
</dbReference>
<evidence type="ECO:0000256" key="7">
    <source>
        <dbReference type="ARBA" id="ARBA00022741"/>
    </source>
</evidence>
<evidence type="ECO:0000256" key="11">
    <source>
        <dbReference type="ARBA" id="ARBA00023012"/>
    </source>
</evidence>
<reference evidence="15 16" key="1">
    <citation type="submission" date="2019-06" db="EMBL/GenBank/DDBJ databases">
        <title>Genome sequence of Janthinobacterium lividum UCD_MED1.</title>
        <authorList>
            <person name="De Leon M.E."/>
            <person name="Jospin G."/>
        </authorList>
    </citation>
    <scope>NUCLEOTIDE SEQUENCE [LARGE SCALE GENOMIC DNA]</scope>
    <source>
        <strain evidence="15 16">UCD_MED1</strain>
    </source>
</reference>
<accession>A0A5C4NEB6</accession>
<evidence type="ECO:0000313" key="16">
    <source>
        <dbReference type="Proteomes" id="UP000305681"/>
    </source>
</evidence>
<dbReference type="InterPro" id="IPR004358">
    <property type="entry name" value="Sig_transdc_His_kin-like_C"/>
</dbReference>
<dbReference type="EC" id="2.7.13.3" evidence="3"/>
<dbReference type="InterPro" id="IPR003661">
    <property type="entry name" value="HisK_dim/P_dom"/>
</dbReference>
<proteinExistence type="predicted"/>
<keyword evidence="9" id="KW-0067">ATP-binding</keyword>
<evidence type="ECO:0000256" key="5">
    <source>
        <dbReference type="ARBA" id="ARBA00022679"/>
    </source>
</evidence>